<name>A0A8S9YY51_9TREM</name>
<protein>
    <submittedName>
        <fullName evidence="2">Uncharacterized protein</fullName>
    </submittedName>
</protein>
<reference evidence="2" key="1">
    <citation type="submission" date="2019-07" db="EMBL/GenBank/DDBJ databases">
        <title>Annotation for the trematode Paragonimus miyazaki's.</title>
        <authorList>
            <person name="Choi Y.-J."/>
        </authorList>
    </citation>
    <scope>NUCLEOTIDE SEQUENCE</scope>
    <source>
        <strain evidence="2">Japan</strain>
    </source>
</reference>
<dbReference type="Proteomes" id="UP000822476">
    <property type="component" value="Unassembled WGS sequence"/>
</dbReference>
<gene>
    <name evidence="2" type="ORF">EG68_05069</name>
</gene>
<dbReference type="EMBL" id="JTDE01002091">
    <property type="protein sequence ID" value="KAF7257881.1"/>
    <property type="molecule type" value="Genomic_DNA"/>
</dbReference>
<organism evidence="2 3">
    <name type="scientific">Paragonimus skrjabini miyazakii</name>
    <dbReference type="NCBI Taxonomy" id="59628"/>
    <lineage>
        <taxon>Eukaryota</taxon>
        <taxon>Metazoa</taxon>
        <taxon>Spiralia</taxon>
        <taxon>Lophotrochozoa</taxon>
        <taxon>Platyhelminthes</taxon>
        <taxon>Trematoda</taxon>
        <taxon>Digenea</taxon>
        <taxon>Plagiorchiida</taxon>
        <taxon>Troglotremata</taxon>
        <taxon>Troglotrematidae</taxon>
        <taxon>Paragonimus</taxon>
    </lineage>
</organism>
<dbReference type="AlphaFoldDB" id="A0A8S9YY51"/>
<evidence type="ECO:0000313" key="3">
    <source>
        <dbReference type="Proteomes" id="UP000822476"/>
    </source>
</evidence>
<keyword evidence="3" id="KW-1185">Reference proteome</keyword>
<dbReference type="OrthoDB" id="10349624at2759"/>
<feature type="compositionally biased region" description="Low complexity" evidence="1">
    <location>
        <begin position="51"/>
        <end position="62"/>
    </location>
</feature>
<evidence type="ECO:0000256" key="1">
    <source>
        <dbReference type="SAM" id="MobiDB-lite"/>
    </source>
</evidence>
<evidence type="ECO:0000313" key="2">
    <source>
        <dbReference type="EMBL" id="KAF7257881.1"/>
    </source>
</evidence>
<proteinExistence type="predicted"/>
<feature type="region of interest" description="Disordered" evidence="1">
    <location>
        <begin position="50"/>
        <end position="69"/>
    </location>
</feature>
<accession>A0A8S9YY51</accession>
<sequence>MSYSCCFTGRYSSDSLISPVHGGSSWTAADLRFDESDGVIDKVYFGTQMQSDEVSSNSPSSSVHNGLNRTAGDLQFDEADNLIDKEYFGTQIQSGE</sequence>
<comment type="caution">
    <text evidence="2">The sequence shown here is derived from an EMBL/GenBank/DDBJ whole genome shotgun (WGS) entry which is preliminary data.</text>
</comment>